<dbReference type="GO" id="GO:0036088">
    <property type="term" value="P:D-serine catabolic process"/>
    <property type="evidence" value="ECO:0007669"/>
    <property type="project" value="TreeGrafter"/>
</dbReference>
<dbReference type="PANTHER" id="PTHR28004:SF2">
    <property type="entry name" value="D-SERINE DEHYDRATASE"/>
    <property type="match status" value="1"/>
</dbReference>
<dbReference type="AlphaFoldDB" id="A0AAJ6CS75"/>
<comment type="similarity">
    <text evidence="1">Belongs to the DSD1 family.</text>
</comment>
<dbReference type="Proteomes" id="UP001219901">
    <property type="component" value="Chromosome"/>
</dbReference>
<reference evidence="5" key="2">
    <citation type="submission" date="2023-06" db="EMBL/GenBank/DDBJ databases">
        <title>Pangenomics reveal diversification of enzyme families and niche specialization in globally abundant SAR202 bacteria.</title>
        <authorList>
            <person name="Saw J.H.W."/>
        </authorList>
    </citation>
    <scope>NUCLEOTIDE SEQUENCE [LARGE SCALE GENOMIC DNA]</scope>
    <source>
        <strain evidence="5">JH1073</strain>
    </source>
</reference>
<feature type="domain" description="D-serine dehydratase-like" evidence="3">
    <location>
        <begin position="243"/>
        <end position="333"/>
    </location>
</feature>
<dbReference type="InterPro" id="IPR029066">
    <property type="entry name" value="PLP-binding_barrel"/>
</dbReference>
<dbReference type="InterPro" id="IPR026956">
    <property type="entry name" value="D-ser_dehydrat-like_dom"/>
</dbReference>
<dbReference type="InterPro" id="IPR051466">
    <property type="entry name" value="D-amino_acid_metab_enzyme"/>
</dbReference>
<dbReference type="Gene3D" id="2.40.37.20">
    <property type="entry name" value="D-serine dehydratase-like domain"/>
    <property type="match status" value="1"/>
</dbReference>
<dbReference type="SMART" id="SM01119">
    <property type="entry name" value="D-ser_dehydrat"/>
    <property type="match status" value="1"/>
</dbReference>
<evidence type="ECO:0000256" key="1">
    <source>
        <dbReference type="ARBA" id="ARBA00005323"/>
    </source>
</evidence>
<evidence type="ECO:0000313" key="5">
    <source>
        <dbReference type="Proteomes" id="UP001219901"/>
    </source>
</evidence>
<name>A0AAJ6CS75_9CHLR</name>
<dbReference type="InterPro" id="IPR042208">
    <property type="entry name" value="D-ser_dehydrat-like_sf"/>
</dbReference>
<dbReference type="RefSeq" id="WP_342853261.1">
    <property type="nucleotide sequence ID" value="NZ_CP046147.1"/>
</dbReference>
<evidence type="ECO:0000259" key="3">
    <source>
        <dbReference type="SMART" id="SM01119"/>
    </source>
</evidence>
<sequence>MHIYELDTPSVVIDLDVLEKNIKDMADHCKNLGITLRGHTKSHKNPEIAKMQVAAGSKGIVCQKLGDAENMVRNGLNDILMTYNIVGRQKVQRLCSLARQARMTVTVDSLAVAEGISKQAAHDDVTVGVLVEIDTGGNRTGVQTPAAAEELGKQVQSLPGLELRGLMTYPSQIASKPIIDEVVDRYTNAGLSLEIISGGGTGEEWESKELGFTEHRSGSYVYEGLSRIQGAGDGRDLSPERCPLRVVVTVVSVPTNDRLIVDGGMKTFRLFPSMPYGYIVEDPKLKFSGMSVEHGHIDTSGSSNQYAVGDKLTVIPTYQEGVTNLHDEIVWMRNDQVTRVWRNEGRGKVK</sequence>
<dbReference type="Gene3D" id="3.20.20.10">
    <property type="entry name" value="Alanine racemase"/>
    <property type="match status" value="1"/>
</dbReference>
<dbReference type="GO" id="GO:0008721">
    <property type="term" value="F:D-serine ammonia-lyase activity"/>
    <property type="evidence" value="ECO:0007669"/>
    <property type="project" value="TreeGrafter"/>
</dbReference>
<dbReference type="Pfam" id="PF01168">
    <property type="entry name" value="Ala_racemase_N"/>
    <property type="match status" value="1"/>
</dbReference>
<keyword evidence="5" id="KW-1185">Reference proteome</keyword>
<evidence type="ECO:0000256" key="2">
    <source>
        <dbReference type="ARBA" id="ARBA00023239"/>
    </source>
</evidence>
<dbReference type="InterPro" id="IPR001608">
    <property type="entry name" value="Ala_racemase_N"/>
</dbReference>
<accession>A0AAJ6CS75</accession>
<dbReference type="EMBL" id="CP046147">
    <property type="protein sequence ID" value="WFG40026.1"/>
    <property type="molecule type" value="Genomic_DNA"/>
</dbReference>
<keyword evidence="2" id="KW-0456">Lyase</keyword>
<evidence type="ECO:0000313" key="4">
    <source>
        <dbReference type="EMBL" id="WFG40026.1"/>
    </source>
</evidence>
<dbReference type="SUPFAM" id="SSF51419">
    <property type="entry name" value="PLP-binding barrel"/>
    <property type="match status" value="1"/>
</dbReference>
<gene>
    <name evidence="4" type="ORF">GKO48_10485</name>
</gene>
<dbReference type="PANTHER" id="PTHR28004">
    <property type="entry name" value="ZGC:162816-RELATED"/>
    <property type="match status" value="1"/>
</dbReference>
<reference evidence="4 5" key="1">
    <citation type="submission" date="2019-11" db="EMBL/GenBank/DDBJ databases">
        <authorList>
            <person name="Cho J.-C."/>
        </authorList>
    </citation>
    <scope>NUCLEOTIDE SEQUENCE [LARGE SCALE GENOMIC DNA]</scope>
    <source>
        <strain evidence="4 5">JH1073</strain>
    </source>
</reference>
<organism evidence="4 5">
    <name type="scientific">Candidatus Lucifugimonas marina</name>
    <dbReference type="NCBI Taxonomy" id="3038979"/>
    <lineage>
        <taxon>Bacteria</taxon>
        <taxon>Bacillati</taxon>
        <taxon>Chloroflexota</taxon>
        <taxon>Dehalococcoidia</taxon>
        <taxon>SAR202 cluster</taxon>
        <taxon>Candidatus Lucifugimonadales</taxon>
        <taxon>Candidatus Lucifugimonadaceae</taxon>
        <taxon>Candidatus Lucifugimonas</taxon>
    </lineage>
</organism>
<protein>
    <submittedName>
        <fullName evidence="4">D-TA family PLP-dependent enzyme</fullName>
    </submittedName>
</protein>
<dbReference type="Pfam" id="PF14031">
    <property type="entry name" value="D-ser_dehydrat"/>
    <property type="match status" value="1"/>
</dbReference>
<proteinExistence type="inferred from homology"/>